<evidence type="ECO:0000313" key="2">
    <source>
        <dbReference type="Proteomes" id="UP000281752"/>
    </source>
</evidence>
<dbReference type="AlphaFoldDB" id="A0AB74CQX8"/>
<accession>A0AB74CQX8</accession>
<dbReference type="InterPro" id="IPR043733">
    <property type="entry name" value="DUF5677"/>
</dbReference>
<dbReference type="Pfam" id="PF18928">
    <property type="entry name" value="DUF5677"/>
    <property type="match status" value="1"/>
</dbReference>
<dbReference type="RefSeq" id="WP_002343709.1">
    <property type="nucleotide sequence ID" value="NZ_JAAMSB010000063.1"/>
</dbReference>
<evidence type="ECO:0000313" key="1">
    <source>
        <dbReference type="EMBL" id="ROX53198.1"/>
    </source>
</evidence>
<dbReference type="EMBL" id="RKNM01000028">
    <property type="protein sequence ID" value="ROX53198.1"/>
    <property type="molecule type" value="Genomic_DNA"/>
</dbReference>
<proteinExistence type="predicted"/>
<reference evidence="1 2" key="1">
    <citation type="submission" date="2018-10" db="EMBL/GenBank/DDBJ databases">
        <title>Genotypes and phenotypes of Enterococci isolated from broiler chickens.</title>
        <authorList>
            <person name="Muhammad A.R."/>
            <person name="Diarra M.S."/>
        </authorList>
    </citation>
    <scope>NUCLEOTIDE SEQUENCE [LARGE SCALE GENOMIC DNA]</scope>
    <source>
        <strain evidence="1 2">P5 C A 35</strain>
    </source>
</reference>
<dbReference type="Proteomes" id="UP000281752">
    <property type="component" value="Unassembled WGS sequence"/>
</dbReference>
<sequence length="264" mass="31283">MNFKEEVIPIYKSISSEVFNAVPKDSNEVDVHDLVIKSLYVDLVDKVETINYLYKVGVTDNIGMIFRSFLEVYMYLSFILEKNTKNRGRACFYWQKYVAVKNLRKTFEHLDASQKEEYKNEINDTLQKNNNPSYKDLDSYDLYIKDKINNCFTNKMKLKERRNWFNEDGKHQDIRRLFEYMGRVSEYDHFYSRYSASSHGLSVLGQLSVSPQMFAIIPFDDKSIILPVLNGYIFDITNEVITYYQLNEELNLYVQKIKNIVQNS</sequence>
<comment type="caution">
    <text evidence="1">The sequence shown here is derived from an EMBL/GenBank/DDBJ whole genome shotgun (WGS) entry which is preliminary data.</text>
</comment>
<name>A0AB74CQX8_ENTFC</name>
<organism evidence="1 2">
    <name type="scientific">Enterococcus faecium</name>
    <name type="common">Streptococcus faecium</name>
    <dbReference type="NCBI Taxonomy" id="1352"/>
    <lineage>
        <taxon>Bacteria</taxon>
        <taxon>Bacillati</taxon>
        <taxon>Bacillota</taxon>
        <taxon>Bacilli</taxon>
        <taxon>Lactobacillales</taxon>
        <taxon>Enterococcaceae</taxon>
        <taxon>Enterococcus</taxon>
    </lineage>
</organism>
<gene>
    <name evidence="1" type="ORF">EGW36_13345</name>
</gene>
<protein>
    <submittedName>
        <fullName evidence="1">Uncharacterized protein</fullName>
    </submittedName>
</protein>